<feature type="compositionally biased region" description="Polar residues" evidence="1">
    <location>
        <begin position="8"/>
        <end position="20"/>
    </location>
</feature>
<organism evidence="2 3">
    <name type="scientific">Sistotremastrum niveocremeum HHB9708</name>
    <dbReference type="NCBI Taxonomy" id="1314777"/>
    <lineage>
        <taxon>Eukaryota</taxon>
        <taxon>Fungi</taxon>
        <taxon>Dikarya</taxon>
        <taxon>Basidiomycota</taxon>
        <taxon>Agaricomycotina</taxon>
        <taxon>Agaricomycetes</taxon>
        <taxon>Sistotremastrales</taxon>
        <taxon>Sistotremastraceae</taxon>
        <taxon>Sertulicium</taxon>
        <taxon>Sertulicium niveocremeum</taxon>
    </lineage>
</organism>
<proteinExistence type="predicted"/>
<dbReference type="Proteomes" id="UP000076722">
    <property type="component" value="Unassembled WGS sequence"/>
</dbReference>
<sequence>MGKATWFASLTRSKNNSGASSKDIPKKAPEYDWQDGLPVPFIALMNQSMEFGGQEKDAIKRSWKILNLQQHGLDLEETTRRWEAGAAQEKKRRSAKRSQARGQDDEQLLIPPSQSI</sequence>
<dbReference type="EMBL" id="KV419451">
    <property type="protein sequence ID" value="KZS87360.1"/>
    <property type="molecule type" value="Genomic_DNA"/>
</dbReference>
<dbReference type="AlphaFoldDB" id="A0A164N4Z6"/>
<evidence type="ECO:0000313" key="2">
    <source>
        <dbReference type="EMBL" id="KZS87360.1"/>
    </source>
</evidence>
<gene>
    <name evidence="2" type="ORF">SISNIDRAFT_460976</name>
</gene>
<feature type="compositionally biased region" description="Basic residues" evidence="1">
    <location>
        <begin position="90"/>
        <end position="99"/>
    </location>
</feature>
<name>A0A164N4Z6_9AGAM</name>
<protein>
    <submittedName>
        <fullName evidence="2">Uncharacterized protein</fullName>
    </submittedName>
</protein>
<evidence type="ECO:0000313" key="3">
    <source>
        <dbReference type="Proteomes" id="UP000076722"/>
    </source>
</evidence>
<accession>A0A164N4Z6</accession>
<keyword evidence="3" id="KW-1185">Reference proteome</keyword>
<reference evidence="2 3" key="1">
    <citation type="journal article" date="2016" name="Mol. Biol. Evol.">
        <title>Comparative Genomics of Early-Diverging Mushroom-Forming Fungi Provides Insights into the Origins of Lignocellulose Decay Capabilities.</title>
        <authorList>
            <person name="Nagy L.G."/>
            <person name="Riley R."/>
            <person name="Tritt A."/>
            <person name="Adam C."/>
            <person name="Daum C."/>
            <person name="Floudas D."/>
            <person name="Sun H."/>
            <person name="Yadav J.S."/>
            <person name="Pangilinan J."/>
            <person name="Larsson K.H."/>
            <person name="Matsuura K."/>
            <person name="Barry K."/>
            <person name="Labutti K."/>
            <person name="Kuo R."/>
            <person name="Ohm R.A."/>
            <person name="Bhattacharya S.S."/>
            <person name="Shirouzu T."/>
            <person name="Yoshinaga Y."/>
            <person name="Martin F.M."/>
            <person name="Grigoriev I.V."/>
            <person name="Hibbett D.S."/>
        </authorList>
    </citation>
    <scope>NUCLEOTIDE SEQUENCE [LARGE SCALE GENOMIC DNA]</scope>
    <source>
        <strain evidence="2 3">HHB9708</strain>
    </source>
</reference>
<feature type="region of interest" description="Disordered" evidence="1">
    <location>
        <begin position="79"/>
        <end position="116"/>
    </location>
</feature>
<feature type="region of interest" description="Disordered" evidence="1">
    <location>
        <begin position="1"/>
        <end position="31"/>
    </location>
</feature>
<evidence type="ECO:0000256" key="1">
    <source>
        <dbReference type="SAM" id="MobiDB-lite"/>
    </source>
</evidence>